<organism evidence="1 2">
    <name type="scientific">Thalassobacterium sedimentorum</name>
    <dbReference type="NCBI Taxonomy" id="3041258"/>
    <lineage>
        <taxon>Bacteria</taxon>
        <taxon>Pseudomonadati</taxon>
        <taxon>Verrucomicrobiota</taxon>
        <taxon>Opitutia</taxon>
        <taxon>Puniceicoccales</taxon>
        <taxon>Coraliomargaritaceae</taxon>
        <taxon>Thalassobacterium</taxon>
    </lineage>
</organism>
<name>A0ABU1AHB0_9BACT</name>
<reference evidence="1 2" key="1">
    <citation type="submission" date="2023-04" db="EMBL/GenBank/DDBJ databases">
        <title>A novel bacteria isolated from coastal sediment.</title>
        <authorList>
            <person name="Liu X.-J."/>
            <person name="Du Z.-J."/>
        </authorList>
    </citation>
    <scope>NUCLEOTIDE SEQUENCE [LARGE SCALE GENOMIC DNA]</scope>
    <source>
        <strain evidence="1 2">SDUM461004</strain>
    </source>
</reference>
<sequence length="264" mass="30111">MSYNSNRFVCYNAFTAIYRHLLLVFFLSFFIGLAPSGAQVKQESDEAIVSIQFSVYYWQNQRYAEYGSTQTPAPKLHYRVNQEWKSFQTRAAYRTSKMRYTGPDPLILYTEEEVRNPETGELMTRMEPYCVVRIPQGATNLMAFLYPGATETSEEWGELQRAQVINIGSTHFKPGEPVFVNLSDQNVAFQYDDRRAMIQAGGMQSLEAPKEAGRHVIKIATKVADSWKPVLTTSLALPSERVSLVFLEPVKGSSHWQLVRVLLD</sequence>
<proteinExistence type="predicted"/>
<accession>A0ABU1AHB0</accession>
<dbReference type="RefSeq" id="WP_308984597.1">
    <property type="nucleotide sequence ID" value="NZ_JARXIC010000008.1"/>
</dbReference>
<evidence type="ECO:0000313" key="2">
    <source>
        <dbReference type="Proteomes" id="UP001243717"/>
    </source>
</evidence>
<dbReference type="Proteomes" id="UP001243717">
    <property type="component" value="Unassembled WGS sequence"/>
</dbReference>
<gene>
    <name evidence="1" type="ORF">QEH59_06745</name>
</gene>
<comment type="caution">
    <text evidence="1">The sequence shown here is derived from an EMBL/GenBank/DDBJ whole genome shotgun (WGS) entry which is preliminary data.</text>
</comment>
<evidence type="ECO:0008006" key="3">
    <source>
        <dbReference type="Google" id="ProtNLM"/>
    </source>
</evidence>
<protein>
    <recommendedName>
        <fullName evidence="3">DUF3108 domain-containing protein</fullName>
    </recommendedName>
</protein>
<evidence type="ECO:0000313" key="1">
    <source>
        <dbReference type="EMBL" id="MDQ8194114.1"/>
    </source>
</evidence>
<dbReference type="EMBL" id="JARXIC010000008">
    <property type="protein sequence ID" value="MDQ8194114.1"/>
    <property type="molecule type" value="Genomic_DNA"/>
</dbReference>
<keyword evidence="2" id="KW-1185">Reference proteome</keyword>